<evidence type="ECO:0008006" key="4">
    <source>
        <dbReference type="Google" id="ProtNLM"/>
    </source>
</evidence>
<organism evidence="2 3">
    <name type="scientific">Pseudomonas amygdali pv. eriobotryae</name>
    <dbReference type="NCBI Taxonomy" id="129137"/>
    <lineage>
        <taxon>Bacteria</taxon>
        <taxon>Pseudomonadati</taxon>
        <taxon>Pseudomonadota</taxon>
        <taxon>Gammaproteobacteria</taxon>
        <taxon>Pseudomonadales</taxon>
        <taxon>Pseudomonadaceae</taxon>
        <taxon>Pseudomonas</taxon>
        <taxon>Pseudomonas amygdali</taxon>
    </lineage>
</organism>
<sequence>MPDQSVYAGFVFLGILTAGSVLFVAWLPKRLPQQPDKQPDTSGFKWNLKQVLLLMLVFMQLSAVGGLWAYLEPLGIHAGLDAHSAQLLVSAMLFMQVLGGCLGILLVRRVPDYSMLAAAALLLASIALGMYVTADQGVNVFLGLCGLFALIYLMLTPFQVRIALHIDPSGRIAGLIPGMQLLGCAFGPLLAAQWVSDDNAQPVLLVSVWLSVTALFLVALLHRRAVSKRVGVARRA</sequence>
<reference evidence="2" key="1">
    <citation type="submission" date="2020-09" db="EMBL/GenBank/DDBJ databases">
        <title>Pseudomonas syringae pv. eriobotryae genome sequence causing loquat canker disease.</title>
        <authorList>
            <person name="Fukuda S."/>
            <person name="Tashiro H."/>
            <person name="Nagano Y."/>
        </authorList>
    </citation>
    <scope>NUCLEOTIDE SEQUENCE</scope>
    <source>
        <strain evidence="2">AM001</strain>
    </source>
</reference>
<name>A0A9P3AG39_PSEA0</name>
<dbReference type="InterPro" id="IPR036259">
    <property type="entry name" value="MFS_trans_sf"/>
</dbReference>
<comment type="caution">
    <text evidence="2">The sequence shown here is derived from an EMBL/GenBank/DDBJ whole genome shotgun (WGS) entry which is preliminary data.</text>
</comment>
<feature type="transmembrane region" description="Helical" evidence="1">
    <location>
        <begin position="172"/>
        <end position="191"/>
    </location>
</feature>
<proteinExistence type="predicted"/>
<dbReference type="AlphaFoldDB" id="A0A9P3AG39"/>
<dbReference type="SUPFAM" id="SSF103473">
    <property type="entry name" value="MFS general substrate transporter"/>
    <property type="match status" value="1"/>
</dbReference>
<feature type="transmembrane region" description="Helical" evidence="1">
    <location>
        <begin position="113"/>
        <end position="134"/>
    </location>
</feature>
<feature type="transmembrane region" description="Helical" evidence="1">
    <location>
        <begin position="140"/>
        <end position="160"/>
    </location>
</feature>
<keyword evidence="1" id="KW-0472">Membrane</keyword>
<dbReference type="Gene3D" id="1.20.1250.20">
    <property type="entry name" value="MFS general substrate transporter like domains"/>
    <property type="match status" value="1"/>
</dbReference>
<protein>
    <recommendedName>
        <fullName evidence="4">Transmembrane protein</fullName>
    </recommendedName>
</protein>
<evidence type="ECO:0000313" key="2">
    <source>
        <dbReference type="EMBL" id="GFZ61081.1"/>
    </source>
</evidence>
<evidence type="ECO:0000313" key="3">
    <source>
        <dbReference type="Proteomes" id="UP000630864"/>
    </source>
</evidence>
<feature type="transmembrane region" description="Helical" evidence="1">
    <location>
        <begin position="6"/>
        <end position="27"/>
    </location>
</feature>
<feature type="transmembrane region" description="Helical" evidence="1">
    <location>
        <begin position="203"/>
        <end position="221"/>
    </location>
</feature>
<accession>A0A9P3AG39</accession>
<dbReference type="Proteomes" id="UP000630864">
    <property type="component" value="Unassembled WGS sequence"/>
</dbReference>
<feature type="transmembrane region" description="Helical" evidence="1">
    <location>
        <begin position="51"/>
        <end position="71"/>
    </location>
</feature>
<gene>
    <name evidence="2" type="ORF">PSE10A_35920</name>
</gene>
<dbReference type="EMBL" id="BMZW01000021">
    <property type="protein sequence ID" value="GFZ61081.1"/>
    <property type="molecule type" value="Genomic_DNA"/>
</dbReference>
<keyword evidence="1" id="KW-0812">Transmembrane</keyword>
<keyword evidence="1" id="KW-1133">Transmembrane helix</keyword>
<feature type="transmembrane region" description="Helical" evidence="1">
    <location>
        <begin position="83"/>
        <end position="106"/>
    </location>
</feature>
<evidence type="ECO:0000256" key="1">
    <source>
        <dbReference type="SAM" id="Phobius"/>
    </source>
</evidence>